<evidence type="ECO:0000313" key="10">
    <source>
        <dbReference type="EMBL" id="QTA78366.1"/>
    </source>
</evidence>
<dbReference type="InterPro" id="IPR000595">
    <property type="entry name" value="cNMP-bd_dom"/>
</dbReference>
<dbReference type="PANTHER" id="PTHR45638:SF11">
    <property type="entry name" value="CYCLIC NUCLEOTIDE-GATED CATION CHANNEL SUBUNIT A"/>
    <property type="match status" value="1"/>
</dbReference>
<feature type="domain" description="Cyclic nucleotide-binding" evidence="9">
    <location>
        <begin position="107"/>
        <end position="223"/>
    </location>
</feature>
<accession>A0A975B411</accession>
<organism evidence="10 11">
    <name type="scientific">Desulfonema limicola</name>
    <dbReference type="NCBI Taxonomy" id="45656"/>
    <lineage>
        <taxon>Bacteria</taxon>
        <taxon>Pseudomonadati</taxon>
        <taxon>Thermodesulfobacteriota</taxon>
        <taxon>Desulfobacteria</taxon>
        <taxon>Desulfobacterales</taxon>
        <taxon>Desulfococcaceae</taxon>
        <taxon>Desulfonema</taxon>
    </lineage>
</organism>
<keyword evidence="7" id="KW-1071">Ligand-gated ion channel</keyword>
<keyword evidence="6" id="KW-0472">Membrane</keyword>
<dbReference type="GO" id="GO:0044877">
    <property type="term" value="F:protein-containing complex binding"/>
    <property type="evidence" value="ECO:0007669"/>
    <property type="project" value="TreeGrafter"/>
</dbReference>
<evidence type="ECO:0000256" key="4">
    <source>
        <dbReference type="ARBA" id="ARBA00022989"/>
    </source>
</evidence>
<evidence type="ECO:0000256" key="2">
    <source>
        <dbReference type="ARBA" id="ARBA00022448"/>
    </source>
</evidence>
<evidence type="ECO:0000313" key="11">
    <source>
        <dbReference type="Proteomes" id="UP000663720"/>
    </source>
</evidence>
<dbReference type="Proteomes" id="UP000663720">
    <property type="component" value="Chromosome"/>
</dbReference>
<dbReference type="Pfam" id="PF00027">
    <property type="entry name" value="cNMP_binding"/>
    <property type="match status" value="1"/>
</dbReference>
<dbReference type="EMBL" id="CP061799">
    <property type="protein sequence ID" value="QTA78366.1"/>
    <property type="molecule type" value="Genomic_DNA"/>
</dbReference>
<keyword evidence="11" id="KW-1185">Reference proteome</keyword>
<dbReference type="InterPro" id="IPR050866">
    <property type="entry name" value="CNG_cation_channel"/>
</dbReference>
<evidence type="ECO:0000256" key="3">
    <source>
        <dbReference type="ARBA" id="ARBA00022692"/>
    </source>
</evidence>
<proteinExistence type="predicted"/>
<dbReference type="AlphaFoldDB" id="A0A975B411"/>
<dbReference type="GO" id="GO:0016020">
    <property type="term" value="C:membrane"/>
    <property type="evidence" value="ECO:0007669"/>
    <property type="project" value="UniProtKB-SubCell"/>
</dbReference>
<dbReference type="GO" id="GO:0005221">
    <property type="term" value="F:intracellularly cyclic nucleotide-activated monoatomic cation channel activity"/>
    <property type="evidence" value="ECO:0007669"/>
    <property type="project" value="InterPro"/>
</dbReference>
<sequence length="341" mass="38252">MDIPETNLVITEEQEKCPLYNIGDEFCMSGTALVLPQGKPVCLILVKDITEFLETNSKTTSPKNMICTGCTGKIKLEYQEFIEKNSQTQKNLQELSNIAELLSRFSIFKNLDKDNLTEIISFLKLKKFNDGDIIIKKGDPGKNLYIIASGKVKVLGDEAVNIAYLSTGEVFGEMSLLCGEPVGATIRVVEPSNILFISGKDFRKILNKFPSLQIYFTKLLARRLAKTNIARAEEFSSGMIGKLSEMSPSELFQTLNTNQKTGILMLDLTKGTATVSFRNGQIIRAVYKELHEKDAFFAILQEKDGRFKFSPGLPDQDLKADIMGDFMWLLMEGVRRIDEQV</sequence>
<evidence type="ECO:0000256" key="1">
    <source>
        <dbReference type="ARBA" id="ARBA00004141"/>
    </source>
</evidence>
<dbReference type="PANTHER" id="PTHR45638">
    <property type="entry name" value="CYCLIC NUCLEOTIDE-GATED CATION CHANNEL SUBUNIT A"/>
    <property type="match status" value="1"/>
</dbReference>
<dbReference type="SMART" id="SM00100">
    <property type="entry name" value="cNMP"/>
    <property type="match status" value="1"/>
</dbReference>
<dbReference type="PROSITE" id="PS00888">
    <property type="entry name" value="CNMP_BINDING_1"/>
    <property type="match status" value="1"/>
</dbReference>
<evidence type="ECO:0000256" key="7">
    <source>
        <dbReference type="ARBA" id="ARBA00023286"/>
    </source>
</evidence>
<evidence type="ECO:0000256" key="8">
    <source>
        <dbReference type="ARBA" id="ARBA00023303"/>
    </source>
</evidence>
<protein>
    <submittedName>
        <fullName evidence="10">Cyclic nucleotide-binding domain-containing protein, DUF4388</fullName>
    </submittedName>
</protein>
<dbReference type="PROSITE" id="PS50042">
    <property type="entry name" value="CNMP_BINDING_3"/>
    <property type="match status" value="1"/>
</dbReference>
<keyword evidence="5" id="KW-0406">Ion transport</keyword>
<keyword evidence="3" id="KW-0812">Transmembrane</keyword>
<evidence type="ECO:0000256" key="5">
    <source>
        <dbReference type="ARBA" id="ARBA00023065"/>
    </source>
</evidence>
<evidence type="ECO:0000256" key="6">
    <source>
        <dbReference type="ARBA" id="ARBA00023136"/>
    </source>
</evidence>
<dbReference type="Pfam" id="PF14332">
    <property type="entry name" value="DUF4388"/>
    <property type="match status" value="1"/>
</dbReference>
<dbReference type="InterPro" id="IPR018488">
    <property type="entry name" value="cNMP-bd_CS"/>
</dbReference>
<dbReference type="InterPro" id="IPR025497">
    <property type="entry name" value="PatA-like_N"/>
</dbReference>
<name>A0A975B411_9BACT</name>
<gene>
    <name evidence="10" type="ORF">dnl_05880</name>
</gene>
<reference evidence="10" key="1">
    <citation type="journal article" date="2021" name="Microb. Physiol.">
        <title>Proteogenomic Insights into the Physiology of Marine, Sulfate-Reducing, Filamentous Desulfonema limicola and Desulfonema magnum.</title>
        <authorList>
            <person name="Schnaars V."/>
            <person name="Wohlbrand L."/>
            <person name="Scheve S."/>
            <person name="Hinrichs C."/>
            <person name="Reinhardt R."/>
            <person name="Rabus R."/>
        </authorList>
    </citation>
    <scope>NUCLEOTIDE SEQUENCE</scope>
    <source>
        <strain evidence="10">5ac10</strain>
    </source>
</reference>
<evidence type="ECO:0000259" key="9">
    <source>
        <dbReference type="PROSITE" id="PS50042"/>
    </source>
</evidence>
<dbReference type="SUPFAM" id="SSF51206">
    <property type="entry name" value="cAMP-binding domain-like"/>
    <property type="match status" value="1"/>
</dbReference>
<keyword evidence="2" id="KW-0813">Transport</keyword>
<dbReference type="InterPro" id="IPR014710">
    <property type="entry name" value="RmlC-like_jellyroll"/>
</dbReference>
<dbReference type="Gene3D" id="2.60.120.10">
    <property type="entry name" value="Jelly Rolls"/>
    <property type="match status" value="1"/>
</dbReference>
<keyword evidence="4" id="KW-1133">Transmembrane helix</keyword>
<dbReference type="KEGG" id="dli:dnl_05880"/>
<dbReference type="InterPro" id="IPR018490">
    <property type="entry name" value="cNMP-bd_dom_sf"/>
</dbReference>
<comment type="subcellular location">
    <subcellularLocation>
        <location evidence="1">Membrane</location>
        <topology evidence="1">Multi-pass membrane protein</topology>
    </subcellularLocation>
</comment>
<keyword evidence="8" id="KW-0407">Ion channel</keyword>
<dbReference type="CDD" id="cd00038">
    <property type="entry name" value="CAP_ED"/>
    <property type="match status" value="1"/>
</dbReference>
<dbReference type="RefSeq" id="WP_207690234.1">
    <property type="nucleotide sequence ID" value="NZ_CP061799.1"/>
</dbReference>